<keyword evidence="1 4" id="KW-0378">Hydrolase</keyword>
<name>A0ABV7YZB5_9BACT</name>
<reference evidence="7" key="1">
    <citation type="journal article" date="2019" name="Int. J. Syst. Evol. Microbiol.">
        <title>The Global Catalogue of Microorganisms (GCM) 10K type strain sequencing project: providing services to taxonomists for standard genome sequencing and annotation.</title>
        <authorList>
            <consortium name="The Broad Institute Genomics Platform"/>
            <consortium name="The Broad Institute Genome Sequencing Center for Infectious Disease"/>
            <person name="Wu L."/>
            <person name="Ma J."/>
        </authorList>
    </citation>
    <scope>NUCLEOTIDE SEQUENCE [LARGE SCALE GENOMIC DNA]</scope>
    <source>
        <strain evidence="7">CECT 7956</strain>
    </source>
</reference>
<evidence type="ECO:0000259" key="5">
    <source>
        <dbReference type="PROSITE" id="PS51635"/>
    </source>
</evidence>
<protein>
    <submittedName>
        <fullName evidence="6">Patatin-like phospholipase family protein</fullName>
    </submittedName>
</protein>
<dbReference type="PANTHER" id="PTHR14226">
    <property type="entry name" value="NEUROPATHY TARGET ESTERASE/SWISS CHEESE D.MELANOGASTER"/>
    <property type="match status" value="1"/>
</dbReference>
<dbReference type="Pfam" id="PF01734">
    <property type="entry name" value="Patatin"/>
    <property type="match status" value="1"/>
</dbReference>
<dbReference type="Gene3D" id="3.40.1090.10">
    <property type="entry name" value="Cytosolic phospholipase A2 catalytic domain"/>
    <property type="match status" value="2"/>
</dbReference>
<comment type="caution">
    <text evidence="6">The sequence shown here is derived from an EMBL/GenBank/DDBJ whole genome shotgun (WGS) entry which is preliminary data.</text>
</comment>
<dbReference type="PANTHER" id="PTHR14226:SF29">
    <property type="entry name" value="NEUROPATHY TARGET ESTERASE SWS"/>
    <property type="match status" value="1"/>
</dbReference>
<evidence type="ECO:0000313" key="7">
    <source>
        <dbReference type="Proteomes" id="UP001595616"/>
    </source>
</evidence>
<dbReference type="InterPro" id="IPR050301">
    <property type="entry name" value="NTE"/>
</dbReference>
<feature type="domain" description="PNPLA" evidence="5">
    <location>
        <begin position="6"/>
        <end position="164"/>
    </location>
</feature>
<feature type="short sequence motif" description="GXSXG" evidence="4">
    <location>
        <begin position="37"/>
        <end position="41"/>
    </location>
</feature>
<keyword evidence="3 4" id="KW-0443">Lipid metabolism</keyword>
<dbReference type="CDD" id="cd07205">
    <property type="entry name" value="Pat_PNPLA6_PNPLA7_NTE1_like"/>
    <property type="match status" value="1"/>
</dbReference>
<gene>
    <name evidence="6" type="ORF">ACFOOI_18420</name>
</gene>
<keyword evidence="2 4" id="KW-0442">Lipid degradation</keyword>
<dbReference type="InterPro" id="IPR002641">
    <property type="entry name" value="PNPLA_dom"/>
</dbReference>
<accession>A0ABV7YZB5</accession>
<dbReference type="EMBL" id="JBHRYQ010000001">
    <property type="protein sequence ID" value="MFC3812643.1"/>
    <property type="molecule type" value="Genomic_DNA"/>
</dbReference>
<dbReference type="PROSITE" id="PS51635">
    <property type="entry name" value="PNPLA"/>
    <property type="match status" value="1"/>
</dbReference>
<proteinExistence type="predicted"/>
<sequence>MKKKPFVLSGGGVRGCAHLGAVKALAEHNIVPSEIAGTSAGAIAGAFLANGFTPDEIIEMLVSRFSLHLLSWNSFKLGLISHKDIREFLEKNLRYTEFDKLPIPLHVTATSFVDGRQKIFTQGNVVDAVMAASSIPVLFPPTFIDDVPYVDGGLSNNLPVEPFADQKQNVVSIYVNPLKLFKLDTGVFELMDRSLHLSFREMVSRSAKDCFMYIEPEDLHKFGLFDINKMEAIFKIGYTYTKSMVKTF</sequence>
<evidence type="ECO:0000256" key="3">
    <source>
        <dbReference type="ARBA" id="ARBA00023098"/>
    </source>
</evidence>
<evidence type="ECO:0000256" key="1">
    <source>
        <dbReference type="ARBA" id="ARBA00022801"/>
    </source>
</evidence>
<evidence type="ECO:0000256" key="4">
    <source>
        <dbReference type="PROSITE-ProRule" id="PRU01161"/>
    </source>
</evidence>
<feature type="active site" description="Nucleophile" evidence="4">
    <location>
        <position position="39"/>
    </location>
</feature>
<dbReference type="SUPFAM" id="SSF52151">
    <property type="entry name" value="FabD/lysophospholipase-like"/>
    <property type="match status" value="1"/>
</dbReference>
<evidence type="ECO:0000256" key="2">
    <source>
        <dbReference type="ARBA" id="ARBA00022963"/>
    </source>
</evidence>
<dbReference type="InterPro" id="IPR016035">
    <property type="entry name" value="Acyl_Trfase/lysoPLipase"/>
</dbReference>
<dbReference type="RefSeq" id="WP_379839530.1">
    <property type="nucleotide sequence ID" value="NZ_JBHRYQ010000001.1"/>
</dbReference>
<feature type="active site" description="Proton acceptor" evidence="4">
    <location>
        <position position="151"/>
    </location>
</feature>
<keyword evidence="7" id="KW-1185">Reference proteome</keyword>
<dbReference type="Proteomes" id="UP001595616">
    <property type="component" value="Unassembled WGS sequence"/>
</dbReference>
<feature type="short sequence motif" description="DGA/G" evidence="4">
    <location>
        <begin position="151"/>
        <end position="153"/>
    </location>
</feature>
<feature type="short sequence motif" description="GXGXXG" evidence="4">
    <location>
        <begin position="10"/>
        <end position="15"/>
    </location>
</feature>
<organism evidence="6 7">
    <name type="scientific">Lacihabitans lacunae</name>
    <dbReference type="NCBI Taxonomy" id="1028214"/>
    <lineage>
        <taxon>Bacteria</taxon>
        <taxon>Pseudomonadati</taxon>
        <taxon>Bacteroidota</taxon>
        <taxon>Cytophagia</taxon>
        <taxon>Cytophagales</taxon>
        <taxon>Leadbetterellaceae</taxon>
        <taxon>Lacihabitans</taxon>
    </lineage>
</organism>
<evidence type="ECO:0000313" key="6">
    <source>
        <dbReference type="EMBL" id="MFC3812643.1"/>
    </source>
</evidence>